<sequence length="212" mass="23606">MPKLGDEYSKEEILSLLKKKGSDTTLIDWFDRCIDFHQGTAAGLLIGIYMVDYALSLLDAKPGDRLYSVCETPKCAPDPLQVILHCTPGNNRLRVINTGRFAMTVNRPSDGDFAEGVRVKVDSAKLADTPVLEAWFANTSKFDRKTMKKQLVEDIINKGTGMLSWEKVRVKVTHKQKWKTGVCSSCGEPVPENLLENGLCPGCGSQKYYEKT</sequence>
<reference evidence="2 3" key="1">
    <citation type="submission" date="2018-05" db="EMBL/GenBank/DDBJ databases">
        <title>Draft genome of Methanospirillum stamsii Pt1.</title>
        <authorList>
            <person name="Dueholm M.S."/>
            <person name="Nielsen P.H."/>
            <person name="Bakmann L.F."/>
            <person name="Otzen D.E."/>
        </authorList>
    </citation>
    <scope>NUCLEOTIDE SEQUENCE [LARGE SCALE GENOMIC DNA]</scope>
    <source>
        <strain evidence="2 3">Pt1</strain>
    </source>
</reference>
<dbReference type="InterPro" id="IPR003814">
    <property type="entry name" value="FmdEsu_dom"/>
</dbReference>
<dbReference type="Gene3D" id="3.30.1330.130">
    <property type="match status" value="1"/>
</dbReference>
<name>A0A2V2NL36_9EURY</name>
<dbReference type="SUPFAM" id="SSF143555">
    <property type="entry name" value="FwdE-like"/>
    <property type="match status" value="1"/>
</dbReference>
<comment type="caution">
    <text evidence="2">The sequence shown here is derived from an EMBL/GenBank/DDBJ whole genome shotgun (WGS) entry which is preliminary data.</text>
</comment>
<keyword evidence="3" id="KW-1185">Reference proteome</keyword>
<dbReference type="InterPro" id="IPR053194">
    <property type="entry name" value="tRNA_methyltr_O"/>
</dbReference>
<accession>A0A2V2NL36</accession>
<evidence type="ECO:0000313" key="2">
    <source>
        <dbReference type="EMBL" id="PWR76043.1"/>
    </source>
</evidence>
<dbReference type="AlphaFoldDB" id="A0A2V2NL36"/>
<proteinExistence type="predicted"/>
<gene>
    <name evidence="2" type="ORF">DLD82_01750</name>
</gene>
<dbReference type="EMBL" id="QGMZ01000005">
    <property type="protein sequence ID" value="PWR76043.1"/>
    <property type="molecule type" value="Genomic_DNA"/>
</dbReference>
<evidence type="ECO:0000259" key="1">
    <source>
        <dbReference type="Pfam" id="PF02663"/>
    </source>
</evidence>
<feature type="domain" description="Formylmethanofuran dehydrogenase subunit E" evidence="1">
    <location>
        <begin position="36"/>
        <end position="167"/>
    </location>
</feature>
<dbReference type="OrthoDB" id="147457at2157"/>
<dbReference type="PANTHER" id="PTHR39418">
    <property type="entry name" value="DEHYDROGENASE-RELATED"/>
    <property type="match status" value="1"/>
</dbReference>
<dbReference type="Pfam" id="PF02663">
    <property type="entry name" value="FmdE"/>
    <property type="match status" value="1"/>
</dbReference>
<organism evidence="2 3">
    <name type="scientific">Methanospirillum stamsii</name>
    <dbReference type="NCBI Taxonomy" id="1277351"/>
    <lineage>
        <taxon>Archaea</taxon>
        <taxon>Methanobacteriati</taxon>
        <taxon>Methanobacteriota</taxon>
        <taxon>Stenosarchaea group</taxon>
        <taxon>Methanomicrobia</taxon>
        <taxon>Methanomicrobiales</taxon>
        <taxon>Methanospirillaceae</taxon>
        <taxon>Methanospirillum</taxon>
    </lineage>
</organism>
<dbReference type="PANTHER" id="PTHR39418:SF1">
    <property type="entry name" value="DEHYDROGENASE"/>
    <property type="match status" value="1"/>
</dbReference>
<protein>
    <submittedName>
        <fullName evidence="2">Formylmethanofuran dehydrogenase</fullName>
    </submittedName>
</protein>
<dbReference type="Proteomes" id="UP000245934">
    <property type="component" value="Unassembled WGS sequence"/>
</dbReference>
<evidence type="ECO:0000313" key="3">
    <source>
        <dbReference type="Proteomes" id="UP000245934"/>
    </source>
</evidence>